<dbReference type="EC" id="3.2.1.14" evidence="2"/>
<dbReference type="InterPro" id="IPR001579">
    <property type="entry name" value="Glyco_hydro_18_chit_AS"/>
</dbReference>
<dbReference type="EMBL" id="FLUL01000001">
    <property type="protein sequence ID" value="SBW03262.1"/>
    <property type="molecule type" value="Genomic_DNA"/>
</dbReference>
<feature type="domain" description="GH18" evidence="8">
    <location>
        <begin position="34"/>
        <end position="378"/>
    </location>
</feature>
<name>A0A212JV01_9BACT</name>
<dbReference type="InterPro" id="IPR011583">
    <property type="entry name" value="Chitinase_II/V-like_cat"/>
</dbReference>
<evidence type="ECO:0000256" key="7">
    <source>
        <dbReference type="RuleBase" id="RU004453"/>
    </source>
</evidence>
<comment type="catalytic activity">
    <reaction evidence="1">
        <text>Random endo-hydrolysis of N-acetyl-beta-D-glucosaminide (1-&gt;4)-beta-linkages in chitin and chitodextrins.</text>
        <dbReference type="EC" id="3.2.1.14"/>
    </reaction>
</comment>
<gene>
    <name evidence="9" type="ORF">KL86DYS2_12405</name>
</gene>
<dbReference type="Gene3D" id="3.20.20.80">
    <property type="entry name" value="Glycosidases"/>
    <property type="match status" value="1"/>
</dbReference>
<dbReference type="PANTHER" id="PTHR11177:SF317">
    <property type="entry name" value="CHITINASE 12-RELATED"/>
    <property type="match status" value="1"/>
</dbReference>
<keyword evidence="4" id="KW-0146">Chitin degradation</keyword>
<dbReference type="RefSeq" id="WP_296950026.1">
    <property type="nucleotide sequence ID" value="NZ_LT599021.1"/>
</dbReference>
<dbReference type="InterPro" id="IPR029070">
    <property type="entry name" value="Chitinase_insertion_sf"/>
</dbReference>
<dbReference type="AlphaFoldDB" id="A0A212JV01"/>
<dbReference type="PROSITE" id="PS51257">
    <property type="entry name" value="PROKAR_LIPOPROTEIN"/>
    <property type="match status" value="1"/>
</dbReference>
<dbReference type="CDD" id="cd06548">
    <property type="entry name" value="GH18_chitinase"/>
    <property type="match status" value="1"/>
</dbReference>
<evidence type="ECO:0000256" key="6">
    <source>
        <dbReference type="RuleBase" id="RU000489"/>
    </source>
</evidence>
<dbReference type="InterPro" id="IPR050314">
    <property type="entry name" value="Glycosyl_Hydrlase_18"/>
</dbReference>
<evidence type="ECO:0000256" key="1">
    <source>
        <dbReference type="ARBA" id="ARBA00000822"/>
    </source>
</evidence>
<dbReference type="InterPro" id="IPR001223">
    <property type="entry name" value="Glyco_hydro18_cat"/>
</dbReference>
<dbReference type="SMART" id="SM00636">
    <property type="entry name" value="Glyco_18"/>
    <property type="match status" value="1"/>
</dbReference>
<evidence type="ECO:0000256" key="2">
    <source>
        <dbReference type="ARBA" id="ARBA00012729"/>
    </source>
</evidence>
<dbReference type="Gene3D" id="3.10.50.10">
    <property type="match status" value="1"/>
</dbReference>
<dbReference type="SUPFAM" id="SSF51445">
    <property type="entry name" value="(Trans)glycosidases"/>
    <property type="match status" value="1"/>
</dbReference>
<dbReference type="PROSITE" id="PS01095">
    <property type="entry name" value="GH18_1"/>
    <property type="match status" value="1"/>
</dbReference>
<accession>A0A212JV01</accession>
<reference evidence="9" key="1">
    <citation type="submission" date="2016-04" db="EMBL/GenBank/DDBJ databases">
        <authorList>
            <person name="Evans L.H."/>
            <person name="Alamgir A."/>
            <person name="Owens N."/>
            <person name="Weber N.D."/>
            <person name="Virtaneva K."/>
            <person name="Barbian K."/>
            <person name="Babar A."/>
            <person name="Rosenke K."/>
        </authorList>
    </citation>
    <scope>NUCLEOTIDE SEQUENCE</scope>
    <source>
        <strain evidence="9">86-2</strain>
    </source>
</reference>
<keyword evidence="4" id="KW-0119">Carbohydrate metabolism</keyword>
<dbReference type="GO" id="GO:0008061">
    <property type="term" value="F:chitin binding"/>
    <property type="evidence" value="ECO:0007669"/>
    <property type="project" value="InterPro"/>
</dbReference>
<dbReference type="GO" id="GO:0005975">
    <property type="term" value="P:carbohydrate metabolic process"/>
    <property type="evidence" value="ECO:0007669"/>
    <property type="project" value="InterPro"/>
</dbReference>
<keyword evidence="4" id="KW-0624">Polysaccharide degradation</keyword>
<evidence type="ECO:0000256" key="3">
    <source>
        <dbReference type="ARBA" id="ARBA00022801"/>
    </source>
</evidence>
<dbReference type="PROSITE" id="PS51910">
    <property type="entry name" value="GH18_2"/>
    <property type="match status" value="1"/>
</dbReference>
<sequence>MKNIFTYGILCALIFTGFCSCGKKSKISGKPSHPVIIAYVGGYNGLVDVSKISPNKITHINYAFVDVKDGKAFLTNEATDTTNFRKLNELRQQNPDLKILISIGGWSWSRNFSDAVLTTEGQNTFAKSAVEIMKNNNLDGVDIDWEYPALPGDVGNVYRPEDKHNYTLMFAAIRAELDALEKETDKEYLLTTAVGGFQQFIDSTEMDKAQQYLDYINIMSYDSQSNEQAIHHTNLYPSDKYPQKQGADVAVKAYLAAGVPAEKLVMGIAFYGRAFNLKKGASKGIGDPVAEQIRGRGYTYIKDSLVNQNEYYRYWDESARAPYLFNFYKGVFVTYDDEESVKEKCQYVLDNKMGGVMFWEYSSDPKEYLLNEINKVLK</sequence>
<dbReference type="InterPro" id="IPR017853">
    <property type="entry name" value="GH"/>
</dbReference>
<evidence type="ECO:0000259" key="8">
    <source>
        <dbReference type="PROSITE" id="PS51910"/>
    </source>
</evidence>
<evidence type="ECO:0000256" key="4">
    <source>
        <dbReference type="ARBA" id="ARBA00023024"/>
    </source>
</evidence>
<keyword evidence="5 6" id="KW-0326">Glycosidase</keyword>
<proteinExistence type="inferred from homology"/>
<organism evidence="9">
    <name type="scientific">uncultured Dysgonomonas sp</name>
    <dbReference type="NCBI Taxonomy" id="206096"/>
    <lineage>
        <taxon>Bacteria</taxon>
        <taxon>Pseudomonadati</taxon>
        <taxon>Bacteroidota</taxon>
        <taxon>Bacteroidia</taxon>
        <taxon>Bacteroidales</taxon>
        <taxon>Dysgonomonadaceae</taxon>
        <taxon>Dysgonomonas</taxon>
        <taxon>environmental samples</taxon>
    </lineage>
</organism>
<dbReference type="GO" id="GO:0008843">
    <property type="term" value="F:endochitinase activity"/>
    <property type="evidence" value="ECO:0007669"/>
    <property type="project" value="UniProtKB-EC"/>
</dbReference>
<protein>
    <recommendedName>
        <fullName evidence="2">chitinase</fullName>
        <ecNumber evidence="2">3.2.1.14</ecNumber>
    </recommendedName>
</protein>
<dbReference type="SUPFAM" id="SSF54556">
    <property type="entry name" value="Chitinase insertion domain"/>
    <property type="match status" value="1"/>
</dbReference>
<dbReference type="PANTHER" id="PTHR11177">
    <property type="entry name" value="CHITINASE"/>
    <property type="match status" value="1"/>
</dbReference>
<dbReference type="GO" id="GO:0006032">
    <property type="term" value="P:chitin catabolic process"/>
    <property type="evidence" value="ECO:0007669"/>
    <property type="project" value="UniProtKB-KW"/>
</dbReference>
<dbReference type="Pfam" id="PF00704">
    <property type="entry name" value="Glyco_hydro_18"/>
    <property type="match status" value="1"/>
</dbReference>
<comment type="similarity">
    <text evidence="7">Belongs to the glycosyl hydrolase 18 family.</text>
</comment>
<evidence type="ECO:0000313" key="9">
    <source>
        <dbReference type="EMBL" id="SBW03262.1"/>
    </source>
</evidence>
<evidence type="ECO:0000256" key="5">
    <source>
        <dbReference type="ARBA" id="ARBA00023295"/>
    </source>
</evidence>
<keyword evidence="3 6" id="KW-0378">Hydrolase</keyword>